<evidence type="ECO:0008006" key="2">
    <source>
        <dbReference type="Google" id="ProtNLM"/>
    </source>
</evidence>
<dbReference type="SUPFAM" id="SSF88659">
    <property type="entry name" value="Sigma3 and sigma4 domains of RNA polymerase sigma factors"/>
    <property type="match status" value="1"/>
</dbReference>
<reference evidence="1" key="1">
    <citation type="journal article" date="2014" name="Front. Microbiol.">
        <title>High frequency of phylogenetically diverse reductive dehalogenase-homologous genes in deep subseafloor sedimentary metagenomes.</title>
        <authorList>
            <person name="Kawai M."/>
            <person name="Futagami T."/>
            <person name="Toyoda A."/>
            <person name="Takaki Y."/>
            <person name="Nishi S."/>
            <person name="Hori S."/>
            <person name="Arai W."/>
            <person name="Tsubouchi T."/>
            <person name="Morono Y."/>
            <person name="Uchiyama I."/>
            <person name="Ito T."/>
            <person name="Fujiyama A."/>
            <person name="Inagaki F."/>
            <person name="Takami H."/>
        </authorList>
    </citation>
    <scope>NUCLEOTIDE SEQUENCE</scope>
    <source>
        <strain evidence="1">Expedition CK06-06</strain>
    </source>
</reference>
<evidence type="ECO:0000313" key="1">
    <source>
        <dbReference type="EMBL" id="GAF91608.1"/>
    </source>
</evidence>
<dbReference type="InterPro" id="IPR013324">
    <property type="entry name" value="RNA_pol_sigma_r3/r4-like"/>
</dbReference>
<dbReference type="InterPro" id="IPR036388">
    <property type="entry name" value="WH-like_DNA-bd_sf"/>
</dbReference>
<name>X0TDK8_9ZZZZ</name>
<gene>
    <name evidence="1" type="ORF">S01H1_31596</name>
</gene>
<dbReference type="EMBL" id="BARS01019499">
    <property type="protein sequence ID" value="GAF91608.1"/>
    <property type="molecule type" value="Genomic_DNA"/>
</dbReference>
<dbReference type="Gene3D" id="1.10.10.10">
    <property type="entry name" value="Winged helix-like DNA-binding domain superfamily/Winged helix DNA-binding domain"/>
    <property type="match status" value="1"/>
</dbReference>
<dbReference type="NCBIfam" id="TIGR02937">
    <property type="entry name" value="sigma70-ECF"/>
    <property type="match status" value="1"/>
</dbReference>
<accession>X0TDK8</accession>
<proteinExistence type="predicted"/>
<sequence length="200" mass="23880">MNPEDKKLLDKYQPLLTSVVFKFSNNYQNKRDLYFYCRDVNLHHKGINTSDLYQFGEIILINVLSEIRNKNIKIENLGAYLFTAVYRQLRYLISKQDKFTEFDLFCEKRQESQGLYEVETKYDHKELKTILYSIIEQLDDKKKYILESLYGLNGKKIKSQAQIGREIGVSYQWIGSIHNRSIKKIRKNKELLSRLRSFLD</sequence>
<dbReference type="InterPro" id="IPR014284">
    <property type="entry name" value="RNA_pol_sigma-70_dom"/>
</dbReference>
<organism evidence="1">
    <name type="scientific">marine sediment metagenome</name>
    <dbReference type="NCBI Taxonomy" id="412755"/>
    <lineage>
        <taxon>unclassified sequences</taxon>
        <taxon>metagenomes</taxon>
        <taxon>ecological metagenomes</taxon>
    </lineage>
</organism>
<dbReference type="AlphaFoldDB" id="X0TDK8"/>
<protein>
    <recommendedName>
        <fullName evidence="2">RNA polymerase sigma-70 region 4 domain-containing protein</fullName>
    </recommendedName>
</protein>
<dbReference type="GO" id="GO:0003700">
    <property type="term" value="F:DNA-binding transcription factor activity"/>
    <property type="evidence" value="ECO:0007669"/>
    <property type="project" value="InterPro"/>
</dbReference>
<dbReference type="GO" id="GO:0006352">
    <property type="term" value="P:DNA-templated transcription initiation"/>
    <property type="evidence" value="ECO:0007669"/>
    <property type="project" value="InterPro"/>
</dbReference>
<comment type="caution">
    <text evidence="1">The sequence shown here is derived from an EMBL/GenBank/DDBJ whole genome shotgun (WGS) entry which is preliminary data.</text>
</comment>